<dbReference type="PROSITE" id="PS50089">
    <property type="entry name" value="ZF_RING_2"/>
    <property type="match status" value="1"/>
</dbReference>
<evidence type="ECO:0000256" key="2">
    <source>
        <dbReference type="ARBA" id="ARBA00012483"/>
    </source>
</evidence>
<dbReference type="SMART" id="SM00184">
    <property type="entry name" value="RING"/>
    <property type="match status" value="1"/>
</dbReference>
<organism evidence="12 13">
    <name type="scientific">Spinacia oleracea</name>
    <name type="common">Spinach</name>
    <dbReference type="NCBI Taxonomy" id="3562"/>
    <lineage>
        <taxon>Eukaryota</taxon>
        <taxon>Viridiplantae</taxon>
        <taxon>Streptophyta</taxon>
        <taxon>Embryophyta</taxon>
        <taxon>Tracheophyta</taxon>
        <taxon>Spermatophyta</taxon>
        <taxon>Magnoliopsida</taxon>
        <taxon>eudicotyledons</taxon>
        <taxon>Gunneridae</taxon>
        <taxon>Pentapetalae</taxon>
        <taxon>Caryophyllales</taxon>
        <taxon>Chenopodiaceae</taxon>
        <taxon>Chenopodioideae</taxon>
        <taxon>Anserineae</taxon>
        <taxon>Spinacia</taxon>
    </lineage>
</organism>
<reference evidence="13" key="2">
    <citation type="submission" date="2025-08" db="UniProtKB">
        <authorList>
            <consortium name="RefSeq"/>
        </authorList>
    </citation>
    <scope>IDENTIFICATION</scope>
    <source>
        <tissue evidence="13">Leaf</tissue>
    </source>
</reference>
<evidence type="ECO:0000256" key="6">
    <source>
        <dbReference type="ARBA" id="ARBA00022833"/>
    </source>
</evidence>
<keyword evidence="9" id="KW-0812">Transmembrane</keyword>
<evidence type="ECO:0000256" key="7">
    <source>
        <dbReference type="ARBA" id="ARBA00024209"/>
    </source>
</evidence>
<dbReference type="Pfam" id="PF13639">
    <property type="entry name" value="zf-RING_2"/>
    <property type="match status" value="1"/>
</dbReference>
<keyword evidence="5" id="KW-0833">Ubl conjugation pathway</keyword>
<sequence length="236" mass="25935">MCEKNCCNHTHHAIFFFFLLSLLLLLNASNINLFNHSTRPSHGAKAGENDAGSPSPPCGTTGTTKMVMAFLYGALFTLILTIVTNNSGLSSPKHNDERAAYSGAGPSDRTTFTRSIVDDDEVVEGGGVGVGFALLRTFPTFAYSVRRPPKMGKGSPFCVVCQSKFRDGELVRWLPECDHMFHLSCIDKWLTSHKTCPSCRDDLDITTTSHGSISNNGTISNEIYDYFNNEYNLYLG</sequence>
<evidence type="ECO:0000256" key="8">
    <source>
        <dbReference type="PROSITE-ProRule" id="PRU00175"/>
    </source>
</evidence>
<dbReference type="Proteomes" id="UP000813463">
    <property type="component" value="Chromosome 4"/>
</dbReference>
<feature type="transmembrane region" description="Helical" evidence="9">
    <location>
        <begin position="67"/>
        <end position="84"/>
    </location>
</feature>
<gene>
    <name evidence="13" type="primary">LOC130471398</name>
</gene>
<feature type="chain" id="PRO_5046101592" description="RING-type E3 ubiquitin transferase" evidence="10">
    <location>
        <begin position="29"/>
        <end position="236"/>
    </location>
</feature>
<keyword evidence="3" id="KW-0479">Metal-binding</keyword>
<feature type="signal peptide" evidence="10">
    <location>
        <begin position="1"/>
        <end position="28"/>
    </location>
</feature>
<evidence type="ECO:0000256" key="3">
    <source>
        <dbReference type="ARBA" id="ARBA00022723"/>
    </source>
</evidence>
<evidence type="ECO:0000313" key="13">
    <source>
        <dbReference type="RefSeq" id="XP_056697461.1"/>
    </source>
</evidence>
<comment type="catalytic activity">
    <reaction evidence="1">
        <text>S-ubiquitinyl-[E2 ubiquitin-conjugating enzyme]-L-cysteine + [acceptor protein]-L-lysine = [E2 ubiquitin-conjugating enzyme]-L-cysteine + N(6)-ubiquitinyl-[acceptor protein]-L-lysine.</text>
        <dbReference type="EC" id="2.3.2.27"/>
    </reaction>
</comment>
<dbReference type="SUPFAM" id="SSF57850">
    <property type="entry name" value="RING/U-box"/>
    <property type="match status" value="1"/>
</dbReference>
<comment type="similarity">
    <text evidence="7">Belongs to the RING-type zinc finger family. ATL subfamily.</text>
</comment>
<dbReference type="GeneID" id="130471398"/>
<evidence type="ECO:0000313" key="12">
    <source>
        <dbReference type="Proteomes" id="UP000813463"/>
    </source>
</evidence>
<protein>
    <recommendedName>
        <fullName evidence="2">RING-type E3 ubiquitin transferase</fullName>
        <ecNumber evidence="2">2.3.2.27</ecNumber>
    </recommendedName>
</protein>
<dbReference type="PANTHER" id="PTHR14155:SF627">
    <property type="entry name" value="OS06G0192800 PROTEIN"/>
    <property type="match status" value="1"/>
</dbReference>
<dbReference type="InterPro" id="IPR053238">
    <property type="entry name" value="RING-H2_zinc_finger"/>
</dbReference>
<keyword evidence="4 8" id="KW-0863">Zinc-finger</keyword>
<dbReference type="Gene3D" id="3.30.40.10">
    <property type="entry name" value="Zinc/RING finger domain, C3HC4 (zinc finger)"/>
    <property type="match status" value="1"/>
</dbReference>
<dbReference type="EC" id="2.3.2.27" evidence="2"/>
<dbReference type="CDD" id="cd16461">
    <property type="entry name" value="RING-H2_EL5-like"/>
    <property type="match status" value="1"/>
</dbReference>
<evidence type="ECO:0000256" key="1">
    <source>
        <dbReference type="ARBA" id="ARBA00000900"/>
    </source>
</evidence>
<evidence type="ECO:0000256" key="5">
    <source>
        <dbReference type="ARBA" id="ARBA00022786"/>
    </source>
</evidence>
<dbReference type="InterPro" id="IPR001841">
    <property type="entry name" value="Znf_RING"/>
</dbReference>
<keyword evidence="6" id="KW-0862">Zinc</keyword>
<keyword evidence="9" id="KW-1133">Transmembrane helix</keyword>
<name>A0ABM3RPA8_SPIOL</name>
<dbReference type="InterPro" id="IPR013083">
    <property type="entry name" value="Znf_RING/FYVE/PHD"/>
</dbReference>
<proteinExistence type="inferred from homology"/>
<dbReference type="PANTHER" id="PTHR14155">
    <property type="entry name" value="RING FINGER DOMAIN-CONTAINING"/>
    <property type="match status" value="1"/>
</dbReference>
<evidence type="ECO:0000256" key="4">
    <source>
        <dbReference type="ARBA" id="ARBA00022771"/>
    </source>
</evidence>
<keyword evidence="12" id="KW-1185">Reference proteome</keyword>
<accession>A0ABM3RPA8</accession>
<feature type="domain" description="RING-type" evidence="11">
    <location>
        <begin position="158"/>
        <end position="200"/>
    </location>
</feature>
<keyword evidence="9" id="KW-0472">Membrane</keyword>
<evidence type="ECO:0000259" key="11">
    <source>
        <dbReference type="PROSITE" id="PS50089"/>
    </source>
</evidence>
<evidence type="ECO:0000256" key="10">
    <source>
        <dbReference type="SAM" id="SignalP"/>
    </source>
</evidence>
<evidence type="ECO:0000256" key="9">
    <source>
        <dbReference type="SAM" id="Phobius"/>
    </source>
</evidence>
<reference evidence="12" key="1">
    <citation type="journal article" date="2021" name="Nat. Commun.">
        <title>Genomic analyses provide insights into spinach domestication and the genetic basis of agronomic traits.</title>
        <authorList>
            <person name="Cai X."/>
            <person name="Sun X."/>
            <person name="Xu C."/>
            <person name="Sun H."/>
            <person name="Wang X."/>
            <person name="Ge C."/>
            <person name="Zhang Z."/>
            <person name="Wang Q."/>
            <person name="Fei Z."/>
            <person name="Jiao C."/>
            <person name="Wang Q."/>
        </authorList>
    </citation>
    <scope>NUCLEOTIDE SEQUENCE [LARGE SCALE GENOMIC DNA]</scope>
    <source>
        <strain evidence="12">cv. Varoflay</strain>
    </source>
</reference>
<keyword evidence="10" id="KW-0732">Signal</keyword>
<dbReference type="RefSeq" id="XP_056697461.1">
    <property type="nucleotide sequence ID" value="XM_056841483.1"/>
</dbReference>